<dbReference type="PANTHER" id="PTHR10039:SF5">
    <property type="entry name" value="NACHT DOMAIN-CONTAINING PROTEIN"/>
    <property type="match status" value="1"/>
</dbReference>
<dbReference type="OMA" id="SKDTHES"/>
<dbReference type="InterPro" id="IPR056693">
    <property type="entry name" value="DUF7791"/>
</dbReference>
<keyword evidence="3" id="KW-0472">Membrane</keyword>
<evidence type="ECO:0000313" key="6">
    <source>
        <dbReference type="EMBL" id="RFU32608.1"/>
    </source>
</evidence>
<dbReference type="Pfam" id="PF25053">
    <property type="entry name" value="DUF7791"/>
    <property type="match status" value="1"/>
</dbReference>
<feature type="domain" description="DUF7791" evidence="5">
    <location>
        <begin position="634"/>
        <end position="739"/>
    </location>
</feature>
<evidence type="ECO:0000256" key="3">
    <source>
        <dbReference type="SAM" id="Phobius"/>
    </source>
</evidence>
<dbReference type="PANTHER" id="PTHR10039">
    <property type="entry name" value="AMELOGENIN"/>
    <property type="match status" value="1"/>
</dbReference>
<keyword evidence="7" id="KW-1185">Reference proteome</keyword>
<dbReference type="InterPro" id="IPR027417">
    <property type="entry name" value="P-loop_NTPase"/>
</dbReference>
<organism evidence="6 7">
    <name type="scientific">Scytalidium lignicola</name>
    <name type="common">Hyphomycete</name>
    <dbReference type="NCBI Taxonomy" id="5539"/>
    <lineage>
        <taxon>Eukaryota</taxon>
        <taxon>Fungi</taxon>
        <taxon>Dikarya</taxon>
        <taxon>Ascomycota</taxon>
        <taxon>Pezizomycotina</taxon>
        <taxon>Leotiomycetes</taxon>
        <taxon>Leotiomycetes incertae sedis</taxon>
        <taxon>Scytalidium</taxon>
    </lineage>
</organism>
<feature type="compositionally biased region" description="Polar residues" evidence="2">
    <location>
        <begin position="278"/>
        <end position="288"/>
    </location>
</feature>
<dbReference type="Proteomes" id="UP000258309">
    <property type="component" value="Unassembled WGS sequence"/>
</dbReference>
<dbReference type="AlphaFoldDB" id="A0A3E2HGR4"/>
<keyword evidence="3" id="KW-0812">Transmembrane</keyword>
<keyword evidence="1" id="KW-0677">Repeat</keyword>
<feature type="non-terminal residue" evidence="6">
    <location>
        <position position="1"/>
    </location>
</feature>
<gene>
    <name evidence="6" type="ORF">B7463_g3712</name>
</gene>
<keyword evidence="3" id="KW-1133">Transmembrane helix</keyword>
<evidence type="ECO:0000256" key="2">
    <source>
        <dbReference type="SAM" id="MobiDB-lite"/>
    </source>
</evidence>
<dbReference type="Gene3D" id="3.40.50.300">
    <property type="entry name" value="P-loop containing nucleotide triphosphate hydrolases"/>
    <property type="match status" value="1"/>
</dbReference>
<dbReference type="OrthoDB" id="443402at2759"/>
<dbReference type="Pfam" id="PF24883">
    <property type="entry name" value="NPHP3_N"/>
    <property type="match status" value="1"/>
</dbReference>
<sequence>MDPLTALGLASNILSFIDFGAKVVSSAIDIYDSPSGLTEESRSSEAIVTEMRHFASKLRPPDDDQLTGDEKALCRLADECDGLSNQIIALIERIRPKDRKLKSASILAGLKSKWHEAERRKLEQRLDHCRAQLALQLHYLTSSEVKGKLDRLVMSAKDDSSRLEQLSSQVSNLGRDVTISSLSPTAQAQIESLLGVSEHAVNLIAQQRILQSLAFEGMYGRYEAVSDAHYKTFEWIFGHDSNSDLDDISKTAVSNLNSVPTVSPVSPDDQFDDRSEDGANSTSNSEVETLTNSIGTFSSGYISQDQASKRTAPGEVPDAVPEEGDRDTKQAPAPVDDPEKAAARKVLLDWLSFGNGIFHISGKLGSGKSTIMKYLCEHQSTTVMLKRWAAGRNLVFANFFFWKPGSSLQKSLTGLFRSLLHDILQTSCELIPYVLPDQWRQMKSTPWHAMKDTHYSDRTIRKAFLRLISAAKLYKDHCFCFFIDGLDEYEGTLQDDTKSLVDQLCYWTTIAPDNIKLCVSSREYNVFMNAFPESKRIRLHQLTRSDMKQYVADKLSHMDEDEDKVELTRAIVDNAHGIFLWVILVTKRIREQIENGNSVCELKREIGTLPQELDDLFTHLLNSLSKPDLKRAYQTFAMVLELNEYPESLPLLAYSFLDDYNRSSSFALLDDFGTAQLESDNSAARIKSTIKRLNGCCSGLVEAISKDTHESLTCDLVIEFTHRSVPEFLSTKSRKDHMLCLLEGFNSVDALSQLTLAALLADANIVRPESRRDMFGILVFLRTRCKLDNAPYLFLEALSAAIARARVLVGFNFLDTDVFIRDFKGTRSGYKFSSILGTCIDIRQRQVAAADPPQHPIYQAAYFGNWEYVRWRLRQHLPADAQISLQILLICILKGNPTWNVTEVLDTVDVLISQGLTPQALTDMSYLDHDPKTHITVWQHLLLTCYYFSANWDLRQLLPKLGYVIERYLEHRADPYFLFYVTMEEEEEEEEEEEPVLKNWVLKLVVGREQCEILQRLKTNRWTPYPFEASSLARFIESFHFENEDRILWLIEKNTKLFEGTVEGGTEEAENSDVDELHEEGMLEIATHQKITHFGSFPTIALSPISVLVVGILVAVVVRLLQIMNHKTRPGIAGGYSGASRASYFITIQNNANSGRQLSPTSPKASDLLAFLGFGASAQVRVATAQT</sequence>
<evidence type="ECO:0000259" key="5">
    <source>
        <dbReference type="Pfam" id="PF25053"/>
    </source>
</evidence>
<accession>A0A3E2HGR4</accession>
<protein>
    <recommendedName>
        <fullName evidence="8">NACHT domain-containing protein</fullName>
    </recommendedName>
</protein>
<evidence type="ECO:0008006" key="8">
    <source>
        <dbReference type="Google" id="ProtNLM"/>
    </source>
</evidence>
<dbReference type="EMBL" id="NCSJ02000051">
    <property type="protein sequence ID" value="RFU32608.1"/>
    <property type="molecule type" value="Genomic_DNA"/>
</dbReference>
<comment type="caution">
    <text evidence="6">The sequence shown here is derived from an EMBL/GenBank/DDBJ whole genome shotgun (WGS) entry which is preliminary data.</text>
</comment>
<feature type="non-terminal residue" evidence="6">
    <location>
        <position position="1187"/>
    </location>
</feature>
<feature type="transmembrane region" description="Helical" evidence="3">
    <location>
        <begin position="1100"/>
        <end position="1121"/>
    </location>
</feature>
<dbReference type="InterPro" id="IPR056884">
    <property type="entry name" value="NPHP3-like_N"/>
</dbReference>
<proteinExistence type="predicted"/>
<dbReference type="SUPFAM" id="SSF52540">
    <property type="entry name" value="P-loop containing nucleoside triphosphate hydrolases"/>
    <property type="match status" value="1"/>
</dbReference>
<feature type="region of interest" description="Disordered" evidence="2">
    <location>
        <begin position="257"/>
        <end position="288"/>
    </location>
</feature>
<name>A0A3E2HGR4_SCYLI</name>
<evidence type="ECO:0000313" key="7">
    <source>
        <dbReference type="Proteomes" id="UP000258309"/>
    </source>
</evidence>
<evidence type="ECO:0000256" key="1">
    <source>
        <dbReference type="ARBA" id="ARBA00022737"/>
    </source>
</evidence>
<evidence type="ECO:0000259" key="4">
    <source>
        <dbReference type="Pfam" id="PF24883"/>
    </source>
</evidence>
<reference evidence="6 7" key="1">
    <citation type="submission" date="2018-05" db="EMBL/GenBank/DDBJ databases">
        <title>Draft genome sequence of Scytalidium lignicola DSM 105466, a ubiquitous saprotrophic fungus.</title>
        <authorList>
            <person name="Buettner E."/>
            <person name="Gebauer A.M."/>
            <person name="Hofrichter M."/>
            <person name="Liers C."/>
            <person name="Kellner H."/>
        </authorList>
    </citation>
    <scope>NUCLEOTIDE SEQUENCE [LARGE SCALE GENOMIC DNA]</scope>
    <source>
        <strain evidence="6 7">DSM 105466</strain>
    </source>
</reference>
<feature type="region of interest" description="Disordered" evidence="2">
    <location>
        <begin position="302"/>
        <end position="339"/>
    </location>
</feature>
<dbReference type="STRING" id="5539.A0A3E2HGR4"/>
<feature type="domain" description="Nephrocystin 3-like N-terminal" evidence="4">
    <location>
        <begin position="348"/>
        <end position="522"/>
    </location>
</feature>